<organism evidence="1 2">
    <name type="scientific">Nonomuraea guangzhouensis</name>
    <dbReference type="NCBI Taxonomy" id="1291555"/>
    <lineage>
        <taxon>Bacteria</taxon>
        <taxon>Bacillati</taxon>
        <taxon>Actinomycetota</taxon>
        <taxon>Actinomycetes</taxon>
        <taxon>Streptosporangiales</taxon>
        <taxon>Streptosporangiaceae</taxon>
        <taxon>Nonomuraea</taxon>
    </lineage>
</organism>
<dbReference type="Proteomes" id="UP001597097">
    <property type="component" value="Unassembled WGS sequence"/>
</dbReference>
<protein>
    <submittedName>
        <fullName evidence="1">Uncharacterized protein</fullName>
    </submittedName>
</protein>
<dbReference type="RefSeq" id="WP_219529656.1">
    <property type="nucleotide sequence ID" value="NZ_JBHUCM010000023.1"/>
</dbReference>
<gene>
    <name evidence="1" type="ORF">ACFSJ0_28645</name>
</gene>
<evidence type="ECO:0000313" key="2">
    <source>
        <dbReference type="Proteomes" id="UP001597097"/>
    </source>
</evidence>
<comment type="caution">
    <text evidence="1">The sequence shown here is derived from an EMBL/GenBank/DDBJ whole genome shotgun (WGS) entry which is preliminary data.</text>
</comment>
<evidence type="ECO:0000313" key="1">
    <source>
        <dbReference type="EMBL" id="MFD1541054.1"/>
    </source>
</evidence>
<accession>A0ABW4GF29</accession>
<proteinExistence type="predicted"/>
<reference evidence="2" key="1">
    <citation type="journal article" date="2019" name="Int. J. Syst. Evol. Microbiol.">
        <title>The Global Catalogue of Microorganisms (GCM) 10K type strain sequencing project: providing services to taxonomists for standard genome sequencing and annotation.</title>
        <authorList>
            <consortium name="The Broad Institute Genomics Platform"/>
            <consortium name="The Broad Institute Genome Sequencing Center for Infectious Disease"/>
            <person name="Wu L."/>
            <person name="Ma J."/>
        </authorList>
    </citation>
    <scope>NUCLEOTIDE SEQUENCE [LARGE SCALE GENOMIC DNA]</scope>
    <source>
        <strain evidence="2">CGMCC 1.15399</strain>
    </source>
</reference>
<keyword evidence="2" id="KW-1185">Reference proteome</keyword>
<sequence>MSYPGCVVSSSVSPARHPYEDLVAHLVRTSGLGPGEAARVVADVLSYFSEPVEEFVRRRHGELKSRGLTNDEIFPRVAAELRGRRVAPPELSLRQLRRIVYG</sequence>
<dbReference type="EMBL" id="JBHUCM010000023">
    <property type="protein sequence ID" value="MFD1541054.1"/>
    <property type="molecule type" value="Genomic_DNA"/>
</dbReference>
<name>A0ABW4GF29_9ACTN</name>